<evidence type="ECO:0000256" key="2">
    <source>
        <dbReference type="ARBA" id="ARBA00012483"/>
    </source>
</evidence>
<keyword evidence="6" id="KW-0833">Ubl conjugation pathway</keyword>
<dbReference type="InterPro" id="IPR029487">
    <property type="entry name" value="NEL_dom"/>
</dbReference>
<dbReference type="Proteomes" id="UP000181686">
    <property type="component" value="Unassembled WGS sequence"/>
</dbReference>
<dbReference type="GO" id="GO:0061630">
    <property type="term" value="F:ubiquitin protein ligase activity"/>
    <property type="evidence" value="ECO:0007669"/>
    <property type="project" value="UniProtKB-EC"/>
</dbReference>
<keyword evidence="5" id="KW-0843">Virulence</keyword>
<dbReference type="Gene3D" id="3.80.10.10">
    <property type="entry name" value="Ribonuclease Inhibitor"/>
    <property type="match status" value="1"/>
</dbReference>
<comment type="catalytic activity">
    <reaction evidence="1">
        <text>S-ubiquitinyl-[E2 ubiquitin-conjugating enzyme]-L-cysteine + [acceptor protein]-L-lysine = [E2 ubiquitin-conjugating enzyme]-L-cysteine + N(6)-ubiquitinyl-[acceptor protein]-L-lysine.</text>
        <dbReference type="EC" id="2.3.2.27"/>
    </reaction>
</comment>
<dbReference type="PROSITE" id="PS51450">
    <property type="entry name" value="LRR"/>
    <property type="match status" value="1"/>
</dbReference>
<dbReference type="PANTHER" id="PTHR48051">
    <property type="match status" value="1"/>
</dbReference>
<comment type="caution">
    <text evidence="6">Lacks conserved residue(s) required for the propagation of feature annotation.</text>
</comment>
<keyword evidence="6" id="KW-0964">Secreted</keyword>
<keyword evidence="4" id="KW-0677">Repeat</keyword>
<name>A0A1H0NHK2_9PSED</name>
<keyword evidence="9" id="KW-0436">Ligase</keyword>
<dbReference type="GO" id="GO:0016874">
    <property type="term" value="F:ligase activity"/>
    <property type="evidence" value="ECO:0007669"/>
    <property type="project" value="UniProtKB-KW"/>
</dbReference>
<reference evidence="9 11" key="2">
    <citation type="submission" date="2016-10" db="EMBL/GenBank/DDBJ databases">
        <authorList>
            <person name="Varghese N."/>
            <person name="Submissions S."/>
        </authorList>
    </citation>
    <scope>NUCLEOTIDE SEQUENCE [LARGE SCALE GENOMIC DNA]</scope>
    <source>
        <strain evidence="9 11">BS2774</strain>
    </source>
</reference>
<dbReference type="InterPro" id="IPR046673">
    <property type="entry name" value="ToxA_N"/>
</dbReference>
<gene>
    <name evidence="8" type="ORF">BFN10_21370</name>
    <name evidence="9" type="ORF">SAMN04490184_1802</name>
</gene>
<protein>
    <recommendedName>
        <fullName evidence="2">RING-type E3 ubiquitin transferase</fullName>
        <ecNumber evidence="2">2.3.2.27</ecNumber>
    </recommendedName>
</protein>
<dbReference type="PROSITE" id="PS52053">
    <property type="entry name" value="NEL"/>
    <property type="match status" value="1"/>
</dbReference>
<accession>A0A1H0NHK2</accession>
<evidence type="ECO:0000313" key="8">
    <source>
        <dbReference type="EMBL" id="OIN05697.1"/>
    </source>
</evidence>
<dbReference type="Proteomes" id="UP000182654">
    <property type="component" value="Chromosome I"/>
</dbReference>
<dbReference type="RefSeq" id="WP_071491328.1">
    <property type="nucleotide sequence ID" value="NZ_LT629708.1"/>
</dbReference>
<organism evidence="8 10">
    <name type="scientific">Pseudomonas extremorientalis</name>
    <dbReference type="NCBI Taxonomy" id="169669"/>
    <lineage>
        <taxon>Bacteria</taxon>
        <taxon>Pseudomonadati</taxon>
        <taxon>Pseudomonadota</taxon>
        <taxon>Gammaproteobacteria</taxon>
        <taxon>Pseudomonadales</taxon>
        <taxon>Pseudomonadaceae</taxon>
        <taxon>Pseudomonas</taxon>
    </lineage>
</organism>
<dbReference type="GO" id="GO:0016567">
    <property type="term" value="P:protein ubiquitination"/>
    <property type="evidence" value="ECO:0007669"/>
    <property type="project" value="InterPro"/>
</dbReference>
<dbReference type="Pfam" id="PF13855">
    <property type="entry name" value="LRR_8"/>
    <property type="match status" value="1"/>
</dbReference>
<evidence type="ECO:0000313" key="9">
    <source>
        <dbReference type="EMBL" id="SDO92076.1"/>
    </source>
</evidence>
<dbReference type="InterPro" id="IPR050216">
    <property type="entry name" value="LRR_domain-containing"/>
</dbReference>
<dbReference type="GO" id="GO:0005576">
    <property type="term" value="C:extracellular region"/>
    <property type="evidence" value="ECO:0007669"/>
    <property type="project" value="UniProtKB-UniRule"/>
</dbReference>
<dbReference type="GO" id="GO:0005737">
    <property type="term" value="C:cytoplasm"/>
    <property type="evidence" value="ECO:0007669"/>
    <property type="project" value="TreeGrafter"/>
</dbReference>
<dbReference type="InterPro" id="IPR001611">
    <property type="entry name" value="Leu-rich_rpt"/>
</dbReference>
<dbReference type="SMART" id="SM00364">
    <property type="entry name" value="LRR_BAC"/>
    <property type="match status" value="5"/>
</dbReference>
<evidence type="ECO:0000313" key="10">
    <source>
        <dbReference type="Proteomes" id="UP000181686"/>
    </source>
</evidence>
<feature type="domain" description="NEL" evidence="7">
    <location>
        <begin position="1684"/>
        <end position="1972"/>
    </location>
</feature>
<keyword evidence="3" id="KW-0433">Leucine-rich repeat</keyword>
<evidence type="ECO:0000256" key="6">
    <source>
        <dbReference type="PROSITE-ProRule" id="PRU01398"/>
    </source>
</evidence>
<dbReference type="Gene3D" id="1.20.58.360">
    <property type="entry name" value="Shigella T3SS effector IpaH defines"/>
    <property type="match status" value="1"/>
</dbReference>
<reference evidence="8 10" key="1">
    <citation type="submission" date="2016-08" db="EMBL/GenBank/DDBJ databases">
        <title>Draft genome sequence of the type strain of Pseudomonas extremorientalis LMG 19695T isolated from drinking water reservoir.</title>
        <authorList>
            <person name="Tambong J.T."/>
        </authorList>
    </citation>
    <scope>NUCLEOTIDE SEQUENCE [LARGE SCALE GENOMIC DNA]</scope>
    <source>
        <strain evidence="8 10">LMG 19695</strain>
    </source>
</reference>
<dbReference type="Pfam" id="PF20178">
    <property type="entry name" value="ToxA_N"/>
    <property type="match status" value="1"/>
</dbReference>
<evidence type="ECO:0000256" key="5">
    <source>
        <dbReference type="ARBA" id="ARBA00023026"/>
    </source>
</evidence>
<dbReference type="SUPFAM" id="SSF52058">
    <property type="entry name" value="L domain-like"/>
    <property type="match status" value="1"/>
</dbReference>
<dbReference type="PANTHER" id="PTHR48051:SF1">
    <property type="entry name" value="RAS SUPPRESSOR PROTEIN 1"/>
    <property type="match status" value="1"/>
</dbReference>
<keyword evidence="11" id="KW-1185">Reference proteome</keyword>
<dbReference type="Pfam" id="PF14496">
    <property type="entry name" value="NEL"/>
    <property type="match status" value="1"/>
</dbReference>
<proteinExistence type="inferred from homology"/>
<comment type="similarity">
    <text evidence="6">Belongs to the LRR-containing bacterial E3 ligase family.</text>
</comment>
<evidence type="ECO:0000256" key="3">
    <source>
        <dbReference type="ARBA" id="ARBA00022614"/>
    </source>
</evidence>
<evidence type="ECO:0000256" key="4">
    <source>
        <dbReference type="ARBA" id="ARBA00022737"/>
    </source>
</evidence>
<keyword evidence="6" id="KW-1035">Host cytoplasm</keyword>
<dbReference type="InterPro" id="IPR032675">
    <property type="entry name" value="LRR_dom_sf"/>
</dbReference>
<dbReference type="InterPro" id="IPR003591">
    <property type="entry name" value="Leu-rich_rpt_typical-subtyp"/>
</dbReference>
<dbReference type="SMART" id="SM00369">
    <property type="entry name" value="LRR_TYP"/>
    <property type="match status" value="4"/>
</dbReference>
<evidence type="ECO:0000256" key="1">
    <source>
        <dbReference type="ARBA" id="ARBA00000900"/>
    </source>
</evidence>
<dbReference type="EC" id="2.3.2.27" evidence="2"/>
<dbReference type="EMBL" id="LT629708">
    <property type="protein sequence ID" value="SDO92076.1"/>
    <property type="molecule type" value="Genomic_DNA"/>
</dbReference>
<evidence type="ECO:0000259" key="7">
    <source>
        <dbReference type="PROSITE" id="PS52053"/>
    </source>
</evidence>
<evidence type="ECO:0000313" key="11">
    <source>
        <dbReference type="Proteomes" id="UP000182654"/>
    </source>
</evidence>
<sequence>MIEPLATHQQADPLATFMTEQRARLPLVSGDEWATLQTVDALREKFAAFLGGLEEGERREYVRAQRALIEIQTTVSRDVSQLVAQFERQGLERLRKGLKDLVGKDIDPKAEHITTVYSLRSGRYRRAPSGPPSHGQLHLTLWVAACMNYDGLTSWERPGEPGVAKSSRLSVDISPEDFIALVRKLNLGGQLRTLLDDRLGKDKPLGVAIASLGRLEFEFALIEALRDSKTTRVDREKYRYIKQALEQEGRWGHCEEMQLFIPDGKDKDVIGWVPQFVGYIGQILSRPPGDTLEISHLVFAVNGCKGAFSYFPGRPGGGDLRHYDSHREACQEFYVVFSAFYRQGKVAWLYTVMAYPDQERLTRLRRGYAREEGLYEYARILQDFVHRTFESRLEDRTGYDRKTVTQAPPVSLGDLHLTRIRTNLKCLANETPGLLQTITGVARVVLSEVLEILLLPVPGALKGLARIRVVALFAALGEGLLNGVSRMLEGHAGELVLAFADLADLLISGRLHSRLAISVRRRHHALYRRLSQLPEATRAQETKDLSDSQWVERMLLPAQAPAREIQALLDTSGTSRADLERVWAGEKPSASLVEATVRFNADRLIDWVADPAGAGGPAPVDSFAVAGPLLVQLPAWPVDTTLRIVNAQGLELRRYSKDADHPTTAVVTVTALENYQFGYAIPQRITMDLTQAVMRLLPNRFADEHAVRRQLSAQAQASRFDLFEALTRFADIHRSAAIRASVSVRKWLPDSVGHDYPVPEVIEVLRALHPDVSLPRLLEVLDQHPLSADQQARLLEVRQQPEGLYDGLKAAAQMARAEALIDRIYHRRRFDPQTQAWVQAFARSALGALGKRLIVGPPTYVPLDRDRHAVLVLDHGEGEFSPYDPDSQSAGVQQGGADAFFRVMLSQLSEHDRARFGADIPAAITGFRHQVAQAMLRNRAPQGTFYPVLREITQYASHVDATRMASEPDAMGVYRLESDRYLFIDSQYFKVTQADQTQPWRIRHPSLDDAYAPVLSHNGAGAWRHEWENPLTWDGQKPFYRLGPRFRALTPDAIDKVQQISGVTPDMLRKVHVRGEPPPVLLVETFERLNIFERVKQGLEAGSEFIVQVLDEITPDNADVLVGLPGAAREDQVTVLEAKVNMDKLQMHARFFDVLRRKNQRSDDPLVQVILRQYPGLTLGIAQDWVQHASASELERLRAGRVPNSLAQEARWWIRWLRVCGALEGVYLSPLANDDSSRLMLHELAGLEGWPTSLRVELWDAHRVIDSVGPDDADLRRVLKPSVGQYLAYVQRADGTLQAVGARAPFLEALFGALPPAERQSLGYTHAGALEELRADMGARLGQDWSGIQATLNMRQMPLRLGPFRLINGRKGYPFSGGTEFGPTERDQISRMRELYPSKTDAEVWAMLAEAGDTVREREDLINYQVRERDRLYRDLQAWRDQASTVQPDSVSARSRALAAERIQRCWAKEGFTPGVAEELNLDDLDLASLPTLGAYFGHVTMLSVRNNRLTALPERFLFNFPALRILYLNGNQLTHLPNLDVHAHLAVLNLSNNHLRFNYIDEERLAELTRLRSLDLSGNPLGQGRRLNVYKLKSLRELNLRNCELKQLPRGAVSLPTLSSLDLRDNQLQELAETDLFIYPDVHRGMNLRGNPLSAEARQLLRRVGERRGPPGIDFGLWEPTVPLDQRPDRWLALLPPGEVQARQLDWAYLQNQPMADYFFELLASIAEYPQFIDPHHRVMREIISHRVWGVIDDAMSHEGMERIAYLPCYRTLRGGIDGCLLCLHQLELQIVPLRILDAGVQTAGPNLLHYYRARRRLEYIDQYLSRHFEPQGMAFACTRVLSYRIALASSLNLPQVLPQRFEAAVPDAHSVNTVRTAVLNNETGTNWPELLQNEPFWVHFIQHKYAADLEFKLRRFQRLLEVADQQLASGLISEGQYVNRLNGVRDARASAENKRIRELTRQEWTAFVIG</sequence>
<dbReference type="EMBL" id="MDGK01000055">
    <property type="protein sequence ID" value="OIN05697.1"/>
    <property type="molecule type" value="Genomic_DNA"/>
</dbReference>